<gene>
    <name evidence="8" type="ORF">A3E44_00455</name>
</gene>
<dbReference type="InterPro" id="IPR029045">
    <property type="entry name" value="ClpP/crotonase-like_dom_sf"/>
</dbReference>
<sequence>MGYQGFLFSFDKFPVVTVNRSYLPEKELNFSLFWDVWDRLEKNYYDQSKIKEGEMVYGAIRGMVSSLGDPYTVFLTPAENHIVQEDLNGNFEGVGIQIDFKDNILTVVSPLPGSPAEIAGVKSGDKILKITDKAKRVEKITDGMSLQEAVTLIRGKGGSVVTLTLARDAQSAPFDIDVTRKAIDVPSIKTEYVGDDGEIVHVAIHKFGGETKLEWAKVVSEIAAGGKKGVILDLRGNPGGYLLGAVDIASEFIRNGNVVLEEWADGKRDEYSVYGNGKLYNIALLVLVDEGSASASEILAGAIQDHARGKIVGVKTFGKGTIQEPQELVNGAGLHLTISKWLTPNGTWVNGAGLEPDILVEDNEETGEDEQLDKAVEVLSEN</sequence>
<feature type="domain" description="PDZ" evidence="7">
    <location>
        <begin position="80"/>
        <end position="168"/>
    </location>
</feature>
<dbReference type="InterPro" id="IPR005151">
    <property type="entry name" value="Tail-specific_protease"/>
</dbReference>
<dbReference type="SMART" id="SM00245">
    <property type="entry name" value="TSPc"/>
    <property type="match status" value="1"/>
</dbReference>
<dbReference type="SMART" id="SM00228">
    <property type="entry name" value="PDZ"/>
    <property type="match status" value="1"/>
</dbReference>
<proteinExistence type="inferred from homology"/>
<dbReference type="Gene3D" id="2.30.42.10">
    <property type="match status" value="1"/>
</dbReference>
<dbReference type="AlphaFoldDB" id="A0A1F8AR43"/>
<evidence type="ECO:0000256" key="2">
    <source>
        <dbReference type="ARBA" id="ARBA00022670"/>
    </source>
</evidence>
<accession>A0A1F8AR43</accession>
<keyword evidence="2 5" id="KW-0645">Protease</keyword>
<organism evidence="8 9">
    <name type="scientific">Candidatus Woesebacteria bacterium RIFCSPHIGHO2_12_FULL_41_24</name>
    <dbReference type="NCBI Taxonomy" id="1802510"/>
    <lineage>
        <taxon>Bacteria</taxon>
        <taxon>Candidatus Woeseibacteriota</taxon>
    </lineage>
</organism>
<dbReference type="Gene3D" id="3.30.750.44">
    <property type="match status" value="1"/>
</dbReference>
<dbReference type="EMBL" id="MGGW01000017">
    <property type="protein sequence ID" value="OGM54233.1"/>
    <property type="molecule type" value="Genomic_DNA"/>
</dbReference>
<dbReference type="GO" id="GO:0004175">
    <property type="term" value="F:endopeptidase activity"/>
    <property type="evidence" value="ECO:0007669"/>
    <property type="project" value="TreeGrafter"/>
</dbReference>
<comment type="similarity">
    <text evidence="1 5">Belongs to the peptidase S41A family.</text>
</comment>
<evidence type="ECO:0000256" key="6">
    <source>
        <dbReference type="SAM" id="MobiDB-lite"/>
    </source>
</evidence>
<protein>
    <recommendedName>
        <fullName evidence="7">PDZ domain-containing protein</fullName>
    </recommendedName>
</protein>
<dbReference type="GO" id="GO:0006508">
    <property type="term" value="P:proteolysis"/>
    <property type="evidence" value="ECO:0007669"/>
    <property type="project" value="UniProtKB-KW"/>
</dbReference>
<dbReference type="FunFam" id="2.30.42.10:FF:000063">
    <property type="entry name" value="Peptidase, S41 family"/>
    <property type="match status" value="1"/>
</dbReference>
<dbReference type="InterPro" id="IPR055210">
    <property type="entry name" value="CtpA/B_N"/>
</dbReference>
<name>A0A1F8AR43_9BACT</name>
<evidence type="ECO:0000259" key="7">
    <source>
        <dbReference type="PROSITE" id="PS50106"/>
    </source>
</evidence>
<dbReference type="SUPFAM" id="SSF50156">
    <property type="entry name" value="PDZ domain-like"/>
    <property type="match status" value="1"/>
</dbReference>
<dbReference type="InterPro" id="IPR004447">
    <property type="entry name" value="Peptidase_S41A"/>
</dbReference>
<dbReference type="Pfam" id="PF03572">
    <property type="entry name" value="Peptidase_S41"/>
    <property type="match status" value="1"/>
</dbReference>
<dbReference type="PROSITE" id="PS50106">
    <property type="entry name" value="PDZ"/>
    <property type="match status" value="1"/>
</dbReference>
<evidence type="ECO:0000313" key="9">
    <source>
        <dbReference type="Proteomes" id="UP000178603"/>
    </source>
</evidence>
<dbReference type="CDD" id="cd06782">
    <property type="entry name" value="cpPDZ_CPP-like"/>
    <property type="match status" value="1"/>
</dbReference>
<dbReference type="GO" id="GO:0030288">
    <property type="term" value="C:outer membrane-bounded periplasmic space"/>
    <property type="evidence" value="ECO:0007669"/>
    <property type="project" value="TreeGrafter"/>
</dbReference>
<dbReference type="PANTHER" id="PTHR32060:SF30">
    <property type="entry name" value="CARBOXY-TERMINAL PROCESSING PROTEASE CTPA"/>
    <property type="match status" value="1"/>
</dbReference>
<dbReference type="InterPro" id="IPR036034">
    <property type="entry name" value="PDZ_sf"/>
</dbReference>
<dbReference type="Proteomes" id="UP000178603">
    <property type="component" value="Unassembled WGS sequence"/>
</dbReference>
<dbReference type="CDD" id="cd07560">
    <property type="entry name" value="Peptidase_S41_CPP"/>
    <property type="match status" value="1"/>
</dbReference>
<comment type="caution">
    <text evidence="8">The sequence shown here is derived from an EMBL/GenBank/DDBJ whole genome shotgun (WGS) entry which is preliminary data.</text>
</comment>
<evidence type="ECO:0000256" key="4">
    <source>
        <dbReference type="ARBA" id="ARBA00022825"/>
    </source>
</evidence>
<dbReference type="SUPFAM" id="SSF52096">
    <property type="entry name" value="ClpP/crotonase"/>
    <property type="match status" value="1"/>
</dbReference>
<reference evidence="8 9" key="1">
    <citation type="journal article" date="2016" name="Nat. Commun.">
        <title>Thousands of microbial genomes shed light on interconnected biogeochemical processes in an aquifer system.</title>
        <authorList>
            <person name="Anantharaman K."/>
            <person name="Brown C.T."/>
            <person name="Hug L.A."/>
            <person name="Sharon I."/>
            <person name="Castelle C.J."/>
            <person name="Probst A.J."/>
            <person name="Thomas B.C."/>
            <person name="Singh A."/>
            <person name="Wilkins M.J."/>
            <person name="Karaoz U."/>
            <person name="Brodie E.L."/>
            <person name="Williams K.H."/>
            <person name="Hubbard S.S."/>
            <person name="Banfield J.F."/>
        </authorList>
    </citation>
    <scope>NUCLEOTIDE SEQUENCE [LARGE SCALE GENOMIC DNA]</scope>
</reference>
<dbReference type="Pfam" id="PF22694">
    <property type="entry name" value="CtpB_N-like"/>
    <property type="match status" value="1"/>
</dbReference>
<keyword evidence="4 5" id="KW-0720">Serine protease</keyword>
<dbReference type="InterPro" id="IPR001478">
    <property type="entry name" value="PDZ"/>
</dbReference>
<evidence type="ECO:0000256" key="1">
    <source>
        <dbReference type="ARBA" id="ARBA00009179"/>
    </source>
</evidence>
<dbReference type="Pfam" id="PF17820">
    <property type="entry name" value="PDZ_6"/>
    <property type="match status" value="1"/>
</dbReference>
<dbReference type="Gene3D" id="3.90.226.10">
    <property type="entry name" value="2-enoyl-CoA Hydratase, Chain A, domain 1"/>
    <property type="match status" value="1"/>
</dbReference>
<dbReference type="NCBIfam" id="TIGR00225">
    <property type="entry name" value="prc"/>
    <property type="match status" value="1"/>
</dbReference>
<dbReference type="InterPro" id="IPR041489">
    <property type="entry name" value="PDZ_6"/>
</dbReference>
<dbReference type="GO" id="GO:0007165">
    <property type="term" value="P:signal transduction"/>
    <property type="evidence" value="ECO:0007669"/>
    <property type="project" value="TreeGrafter"/>
</dbReference>
<feature type="region of interest" description="Disordered" evidence="6">
    <location>
        <begin position="363"/>
        <end position="382"/>
    </location>
</feature>
<evidence type="ECO:0000313" key="8">
    <source>
        <dbReference type="EMBL" id="OGM54233.1"/>
    </source>
</evidence>
<evidence type="ECO:0000256" key="5">
    <source>
        <dbReference type="RuleBase" id="RU004404"/>
    </source>
</evidence>
<dbReference type="GO" id="GO:0008236">
    <property type="term" value="F:serine-type peptidase activity"/>
    <property type="evidence" value="ECO:0007669"/>
    <property type="project" value="UniProtKB-KW"/>
</dbReference>
<dbReference type="PANTHER" id="PTHR32060">
    <property type="entry name" value="TAIL-SPECIFIC PROTEASE"/>
    <property type="match status" value="1"/>
</dbReference>
<evidence type="ECO:0000256" key="3">
    <source>
        <dbReference type="ARBA" id="ARBA00022801"/>
    </source>
</evidence>
<keyword evidence="3 5" id="KW-0378">Hydrolase</keyword>